<proteinExistence type="predicted"/>
<dbReference type="InterPro" id="IPR005333">
    <property type="entry name" value="Transcription_factor_TCP"/>
</dbReference>
<feature type="compositionally biased region" description="Basic and acidic residues" evidence="6">
    <location>
        <begin position="1"/>
        <end position="10"/>
    </location>
</feature>
<dbReference type="PANTHER" id="PTHR31072:SF147">
    <property type="entry name" value="TRANSCRIPTION FACTOR TCP13"/>
    <property type="match status" value="1"/>
</dbReference>
<dbReference type="GO" id="GO:0005634">
    <property type="term" value="C:nucleus"/>
    <property type="evidence" value="ECO:0007669"/>
    <property type="project" value="UniProtKB-SubCell"/>
</dbReference>
<dbReference type="PANTHER" id="PTHR31072">
    <property type="entry name" value="TRANSCRIPTION FACTOR TCP4-RELATED"/>
    <property type="match status" value="1"/>
</dbReference>
<feature type="domain" description="TCP" evidence="7">
    <location>
        <begin position="54"/>
        <end position="112"/>
    </location>
</feature>
<dbReference type="OrthoDB" id="1927134at2759"/>
<evidence type="ECO:0000256" key="5">
    <source>
        <dbReference type="ARBA" id="ARBA00023242"/>
    </source>
</evidence>
<keyword evidence="5" id="KW-0539">Nucleus</keyword>
<reference evidence="8" key="1">
    <citation type="submission" date="2017-07" db="EMBL/GenBank/DDBJ databases">
        <title>Taro Niue Genome Assembly and Annotation.</title>
        <authorList>
            <person name="Atibalentja N."/>
            <person name="Keating K."/>
            <person name="Fields C.J."/>
        </authorList>
    </citation>
    <scope>NUCLEOTIDE SEQUENCE</scope>
    <source>
        <strain evidence="8">Niue_2</strain>
        <tissue evidence="8">Leaf</tissue>
    </source>
</reference>
<feature type="region of interest" description="Disordered" evidence="6">
    <location>
        <begin position="134"/>
        <end position="162"/>
    </location>
</feature>
<accession>A0A843TI33</accession>
<dbReference type="EMBL" id="NMUH01000029">
    <property type="protein sequence ID" value="MQL69143.1"/>
    <property type="molecule type" value="Genomic_DNA"/>
</dbReference>
<feature type="region of interest" description="Disordered" evidence="6">
    <location>
        <begin position="1"/>
        <end position="32"/>
    </location>
</feature>
<keyword evidence="3" id="KW-0238">DNA-binding</keyword>
<dbReference type="Pfam" id="PF03634">
    <property type="entry name" value="TCP"/>
    <property type="match status" value="1"/>
</dbReference>
<comment type="caution">
    <text evidence="8">The sequence shown here is derived from an EMBL/GenBank/DDBJ whole genome shotgun (WGS) entry which is preliminary data.</text>
</comment>
<evidence type="ECO:0000256" key="4">
    <source>
        <dbReference type="ARBA" id="ARBA00023163"/>
    </source>
</evidence>
<name>A0A843TI33_COLES</name>
<evidence type="ECO:0000256" key="3">
    <source>
        <dbReference type="ARBA" id="ARBA00023125"/>
    </source>
</evidence>
<keyword evidence="4" id="KW-0804">Transcription</keyword>
<dbReference type="GO" id="GO:0003700">
    <property type="term" value="F:DNA-binding transcription factor activity"/>
    <property type="evidence" value="ECO:0007669"/>
    <property type="project" value="InterPro"/>
</dbReference>
<evidence type="ECO:0000313" key="9">
    <source>
        <dbReference type="Proteomes" id="UP000652761"/>
    </source>
</evidence>
<gene>
    <name evidence="8" type="ORF">Taro_001406</name>
</gene>
<keyword evidence="2" id="KW-0805">Transcription regulation</keyword>
<dbReference type="InterPro" id="IPR017887">
    <property type="entry name" value="TF_TCP_subgr"/>
</dbReference>
<comment type="subcellular location">
    <subcellularLocation>
        <location evidence="1">Nucleus</location>
    </subcellularLocation>
</comment>
<feature type="compositionally biased region" description="Acidic residues" evidence="6">
    <location>
        <begin position="147"/>
        <end position="157"/>
    </location>
</feature>
<dbReference type="PROSITE" id="PS51369">
    <property type="entry name" value="TCP"/>
    <property type="match status" value="1"/>
</dbReference>
<sequence length="355" mass="37831">MMIPSRREKVPPQGKQEANHADGGKGAAGVVENSRPWNGLRDPRMVRVARTLGGKDRHSKVSTIRGLRDRRVRLSVPTAVQLYDLQDRLGLNQPSKVVDWLLDASRHEIDRLPPLQIPPGCFLQCPPSMAAMAHANGAAAATSTPPPEDEEGEEEEEHPSGLPMAASLSMECGTTRRVSAGMVEKDGFFRRIGQEHQRVAAEPHTIPAHGGDHLHGQRQASMPGMLQGSSGEHNSSCSYHVEGPNQLGIPHLGCYPVPQGEELHGYRASATPVPSSMFSAYAAAAAAAAAAASAGYDHRHPNGFQMGLSSAAAQGFLLGYAPSSSLHSSSAGANMRPLQLSISSMHHESNTEQLL</sequence>
<evidence type="ECO:0000256" key="6">
    <source>
        <dbReference type="SAM" id="MobiDB-lite"/>
    </source>
</evidence>
<evidence type="ECO:0000256" key="2">
    <source>
        <dbReference type="ARBA" id="ARBA00023015"/>
    </source>
</evidence>
<evidence type="ECO:0000256" key="1">
    <source>
        <dbReference type="ARBA" id="ARBA00004123"/>
    </source>
</evidence>
<keyword evidence="9" id="KW-1185">Reference proteome</keyword>
<dbReference type="GO" id="GO:0043565">
    <property type="term" value="F:sequence-specific DNA binding"/>
    <property type="evidence" value="ECO:0007669"/>
    <property type="project" value="TreeGrafter"/>
</dbReference>
<evidence type="ECO:0000259" key="7">
    <source>
        <dbReference type="PROSITE" id="PS51369"/>
    </source>
</evidence>
<dbReference type="Proteomes" id="UP000652761">
    <property type="component" value="Unassembled WGS sequence"/>
</dbReference>
<dbReference type="AlphaFoldDB" id="A0A843TI33"/>
<protein>
    <recommendedName>
        <fullName evidence="7">TCP domain-containing protein</fullName>
    </recommendedName>
</protein>
<evidence type="ECO:0000313" key="8">
    <source>
        <dbReference type="EMBL" id="MQL69143.1"/>
    </source>
</evidence>
<organism evidence="8 9">
    <name type="scientific">Colocasia esculenta</name>
    <name type="common">Wild taro</name>
    <name type="synonym">Arum esculentum</name>
    <dbReference type="NCBI Taxonomy" id="4460"/>
    <lineage>
        <taxon>Eukaryota</taxon>
        <taxon>Viridiplantae</taxon>
        <taxon>Streptophyta</taxon>
        <taxon>Embryophyta</taxon>
        <taxon>Tracheophyta</taxon>
        <taxon>Spermatophyta</taxon>
        <taxon>Magnoliopsida</taxon>
        <taxon>Liliopsida</taxon>
        <taxon>Araceae</taxon>
        <taxon>Aroideae</taxon>
        <taxon>Colocasieae</taxon>
        <taxon>Colocasia</taxon>
    </lineage>
</organism>